<dbReference type="Pfam" id="PF03564">
    <property type="entry name" value="DUF1759"/>
    <property type="match status" value="1"/>
</dbReference>
<dbReference type="InterPro" id="IPR005312">
    <property type="entry name" value="DUF1759"/>
</dbReference>
<feature type="region of interest" description="Disordered" evidence="1">
    <location>
        <begin position="36"/>
        <end position="61"/>
    </location>
</feature>
<keyword evidence="3" id="KW-1185">Reference proteome</keyword>
<gene>
    <name evidence="2" type="ORF">NQ315_007938</name>
</gene>
<feature type="non-terminal residue" evidence="2">
    <location>
        <position position="1"/>
    </location>
</feature>
<protein>
    <recommendedName>
        <fullName evidence="4">Gag protein</fullName>
    </recommendedName>
</protein>
<reference evidence="2 3" key="1">
    <citation type="journal article" date="2023" name="Insect Mol. Biol.">
        <title>Genome sequencing provides insights into the evolution of gene families encoding plant cell wall-degrading enzymes in longhorned beetles.</title>
        <authorList>
            <person name="Shin N.R."/>
            <person name="Okamura Y."/>
            <person name="Kirsch R."/>
            <person name="Pauchet Y."/>
        </authorList>
    </citation>
    <scope>NUCLEOTIDE SEQUENCE [LARGE SCALE GENOMIC DNA]</scope>
    <source>
        <strain evidence="2">EAD_L_NR</strain>
    </source>
</reference>
<evidence type="ECO:0000256" key="1">
    <source>
        <dbReference type="SAM" id="MobiDB-lite"/>
    </source>
</evidence>
<dbReference type="EMBL" id="JANEYG010000180">
    <property type="protein sequence ID" value="KAJ8911557.1"/>
    <property type="molecule type" value="Genomic_DNA"/>
</dbReference>
<dbReference type="PANTHER" id="PTHR22954:SF3">
    <property type="entry name" value="PROTEIN CBG08539"/>
    <property type="match status" value="1"/>
</dbReference>
<evidence type="ECO:0000313" key="3">
    <source>
        <dbReference type="Proteomes" id="UP001159042"/>
    </source>
</evidence>
<dbReference type="Proteomes" id="UP001159042">
    <property type="component" value="Unassembled WGS sequence"/>
</dbReference>
<evidence type="ECO:0008006" key="4">
    <source>
        <dbReference type="Google" id="ProtNLM"/>
    </source>
</evidence>
<accession>A0AAV8VC23</accession>
<feature type="compositionally biased region" description="Polar residues" evidence="1">
    <location>
        <begin position="42"/>
        <end position="61"/>
    </location>
</feature>
<proteinExistence type="predicted"/>
<dbReference type="PANTHER" id="PTHR22954">
    <property type="entry name" value="RETROVIRAL PROTEASE-RELATED"/>
    <property type="match status" value="1"/>
</dbReference>
<organism evidence="2 3">
    <name type="scientific">Exocentrus adspersus</name>
    <dbReference type="NCBI Taxonomy" id="1586481"/>
    <lineage>
        <taxon>Eukaryota</taxon>
        <taxon>Metazoa</taxon>
        <taxon>Ecdysozoa</taxon>
        <taxon>Arthropoda</taxon>
        <taxon>Hexapoda</taxon>
        <taxon>Insecta</taxon>
        <taxon>Pterygota</taxon>
        <taxon>Neoptera</taxon>
        <taxon>Endopterygota</taxon>
        <taxon>Coleoptera</taxon>
        <taxon>Polyphaga</taxon>
        <taxon>Cucujiformia</taxon>
        <taxon>Chrysomeloidea</taxon>
        <taxon>Cerambycidae</taxon>
        <taxon>Lamiinae</taxon>
        <taxon>Acanthocinini</taxon>
        <taxon>Exocentrus</taxon>
    </lineage>
</organism>
<evidence type="ECO:0000313" key="2">
    <source>
        <dbReference type="EMBL" id="KAJ8911557.1"/>
    </source>
</evidence>
<comment type="caution">
    <text evidence="2">The sequence shown here is derived from an EMBL/GenBank/DDBJ whole genome shotgun (WGS) entry which is preliminary data.</text>
</comment>
<sequence>LQIECLNEEEGASDERELFETAYFDAIHAAKKHIAAHRAKQESNSNGSVPVSGMSGQNSENRVTPITSKVKLPSMTLPEFKGEFDKWNQFKQLFMAVIDKNRSLSDAEKFYYLRGCLKGDAEDVLQSLEVEDESYNIAWELLKERFENKRLMIDKQIQAIFDIPNIKEESFVALRAFLDTYKKRVKSLEALGEPVASWDRVLIIEGKLDDASRREWQNVISKLDRLPILPDFTECIVARCEFVQGLQTESNKASSYSNKGHKSSNAGAGKAKVTNSKAIACVSIQKPTVCKKCSKKHNTLLHFERTESSVEKSESNQDNQAAAAVVAHSRDAGETYVLLSTAIVQVSDGRGNVQNCRILLDSGS</sequence>
<dbReference type="AlphaFoldDB" id="A0AAV8VC23"/>
<name>A0AAV8VC23_9CUCU</name>